<dbReference type="PANTHER" id="PTHR30565">
    <property type="entry name" value="PROTEIN YCIF"/>
    <property type="match status" value="1"/>
</dbReference>
<gene>
    <name evidence="2" type="ORF">PCC6912_43360</name>
</gene>
<dbReference type="Pfam" id="PF05974">
    <property type="entry name" value="DUF892"/>
    <property type="match status" value="1"/>
</dbReference>
<protein>
    <submittedName>
        <fullName evidence="2">Uncharacterized protein</fullName>
    </submittedName>
</protein>
<feature type="coiled-coil region" evidence="1">
    <location>
        <begin position="137"/>
        <end position="164"/>
    </location>
</feature>
<dbReference type="STRING" id="211165.GCA_000317285_05533"/>
<feature type="coiled-coil region" evidence="1">
    <location>
        <begin position="52"/>
        <end position="79"/>
    </location>
</feature>
<sequence length="184" mass="20557">MVNLQERPAAITKITNLQEKFAYELCSIYDAEHRFLEAQQMMLQCVVNDQLKSLLQTHIQETEQQIKNLEQIFSTMAQQPKRINCDAAAGLVSDGQKLMLLTTDNPSILDLAVAGAQAKVESFEVTCYRSLVAGAENMNQNEVVQLLQQNLQQEQQTAQKVEQCLPQLLQEAMANTADVSVTVS</sequence>
<dbReference type="Gene3D" id="1.20.1260.10">
    <property type="match status" value="1"/>
</dbReference>
<keyword evidence="3" id="KW-1185">Reference proteome</keyword>
<dbReference type="PANTHER" id="PTHR30565:SF9">
    <property type="entry name" value="PROTEIN YCIF"/>
    <property type="match status" value="1"/>
</dbReference>
<evidence type="ECO:0000313" key="2">
    <source>
        <dbReference type="EMBL" id="RUR76548.1"/>
    </source>
</evidence>
<evidence type="ECO:0000256" key="1">
    <source>
        <dbReference type="SAM" id="Coils"/>
    </source>
</evidence>
<dbReference type="SUPFAM" id="SSF47240">
    <property type="entry name" value="Ferritin-like"/>
    <property type="match status" value="1"/>
</dbReference>
<dbReference type="InterPro" id="IPR009078">
    <property type="entry name" value="Ferritin-like_SF"/>
</dbReference>
<proteinExistence type="predicted"/>
<dbReference type="InterPro" id="IPR012347">
    <property type="entry name" value="Ferritin-like"/>
</dbReference>
<name>A0A3S0XTL5_CHLFR</name>
<evidence type="ECO:0000313" key="3">
    <source>
        <dbReference type="Proteomes" id="UP000268857"/>
    </source>
</evidence>
<dbReference type="OrthoDB" id="485693at2"/>
<accession>A0A3S0XTL5</accession>
<keyword evidence="1" id="KW-0175">Coiled coil</keyword>
<dbReference type="RefSeq" id="WP_016879145.1">
    <property type="nucleotide sequence ID" value="NZ_AJLN01000122.1"/>
</dbReference>
<dbReference type="EMBL" id="RSCJ01000020">
    <property type="protein sequence ID" value="RUR76548.1"/>
    <property type="molecule type" value="Genomic_DNA"/>
</dbReference>
<reference evidence="2 3" key="1">
    <citation type="journal article" date="2019" name="Genome Biol. Evol.">
        <title>Day and night: Metabolic profiles and evolutionary relationships of six axenic non-marine cyanobacteria.</title>
        <authorList>
            <person name="Will S.E."/>
            <person name="Henke P."/>
            <person name="Boedeker C."/>
            <person name="Huang S."/>
            <person name="Brinkmann H."/>
            <person name="Rohde M."/>
            <person name="Jarek M."/>
            <person name="Friedl T."/>
            <person name="Seufert S."/>
            <person name="Schumacher M."/>
            <person name="Overmann J."/>
            <person name="Neumann-Schaal M."/>
            <person name="Petersen J."/>
        </authorList>
    </citation>
    <scope>NUCLEOTIDE SEQUENCE [LARGE SCALE GENOMIC DNA]</scope>
    <source>
        <strain evidence="2 3">PCC 6912</strain>
    </source>
</reference>
<dbReference type="AlphaFoldDB" id="A0A3S0XTL5"/>
<comment type="caution">
    <text evidence="2">The sequence shown here is derived from an EMBL/GenBank/DDBJ whole genome shotgun (WGS) entry which is preliminary data.</text>
</comment>
<dbReference type="InterPro" id="IPR010287">
    <property type="entry name" value="DUF892_YciF-like"/>
</dbReference>
<dbReference type="Proteomes" id="UP000268857">
    <property type="component" value="Unassembled WGS sequence"/>
</dbReference>
<organism evidence="2 3">
    <name type="scientific">Chlorogloeopsis fritschii PCC 6912</name>
    <dbReference type="NCBI Taxonomy" id="211165"/>
    <lineage>
        <taxon>Bacteria</taxon>
        <taxon>Bacillati</taxon>
        <taxon>Cyanobacteriota</taxon>
        <taxon>Cyanophyceae</taxon>
        <taxon>Nostocales</taxon>
        <taxon>Chlorogloeopsidaceae</taxon>
        <taxon>Chlorogloeopsis</taxon>
    </lineage>
</organism>
<dbReference type="InterPro" id="IPR047114">
    <property type="entry name" value="YciF"/>
</dbReference>